<dbReference type="EC" id="3.5.1.88" evidence="5"/>
<feature type="binding site" evidence="5">
    <location>
        <position position="140"/>
    </location>
    <ligand>
        <name>Fe cation</name>
        <dbReference type="ChEBI" id="CHEBI:24875"/>
    </ligand>
</feature>
<name>A0A1Y6K5C2_9CHLR</name>
<dbReference type="InterPro" id="IPR036821">
    <property type="entry name" value="Peptide_deformylase_sf"/>
</dbReference>
<evidence type="ECO:0000256" key="5">
    <source>
        <dbReference type="HAMAP-Rule" id="MF_00163"/>
    </source>
</evidence>
<reference evidence="7" key="1">
    <citation type="submission" date="2017-05" db="EMBL/GenBank/DDBJ databases">
        <authorList>
            <person name="Kirkegaard R."/>
            <person name="Mcilroy J S."/>
        </authorList>
    </citation>
    <scope>NUCLEOTIDE SEQUENCE [LARGE SCALE GENOMIC DNA]</scope>
</reference>
<comment type="function">
    <text evidence="5">Removes the formyl group from the N-terminal Met of newly synthesized proteins. Requires at least a dipeptide for an efficient rate of reaction. N-terminal L-methionine is a prerequisite for activity but the enzyme has broad specificity at other positions.</text>
</comment>
<keyword evidence="5" id="KW-0408">Iron</keyword>
<dbReference type="NCBIfam" id="NF001159">
    <property type="entry name" value="PRK00150.1-3"/>
    <property type="match status" value="1"/>
</dbReference>
<comment type="similarity">
    <text evidence="1 5">Belongs to the polypeptide deformylase family.</text>
</comment>
<dbReference type="GO" id="GO:0006412">
    <property type="term" value="P:translation"/>
    <property type="evidence" value="ECO:0007669"/>
    <property type="project" value="UniProtKB-UniRule"/>
</dbReference>
<dbReference type="GO" id="GO:0046872">
    <property type="term" value="F:metal ion binding"/>
    <property type="evidence" value="ECO:0007669"/>
    <property type="project" value="UniProtKB-KW"/>
</dbReference>
<dbReference type="Gene3D" id="3.90.45.10">
    <property type="entry name" value="Peptide deformylase"/>
    <property type="match status" value="1"/>
</dbReference>
<dbReference type="CDD" id="cd00487">
    <property type="entry name" value="Pep_deformylase"/>
    <property type="match status" value="1"/>
</dbReference>
<dbReference type="GO" id="GO:0042586">
    <property type="term" value="F:peptide deformylase activity"/>
    <property type="evidence" value="ECO:0007669"/>
    <property type="project" value="UniProtKB-UniRule"/>
</dbReference>
<feature type="active site" evidence="5">
    <location>
        <position position="141"/>
    </location>
</feature>
<dbReference type="FunFam" id="3.90.45.10:FF:000003">
    <property type="entry name" value="Peptide deformylase"/>
    <property type="match status" value="1"/>
</dbReference>
<keyword evidence="4 5" id="KW-0648">Protein biosynthesis</keyword>
<proteinExistence type="inferred from homology"/>
<organism evidence="6 7">
    <name type="scientific">Candidatus Brevifilum fermentans</name>
    <dbReference type="NCBI Taxonomy" id="1986204"/>
    <lineage>
        <taxon>Bacteria</taxon>
        <taxon>Bacillati</taxon>
        <taxon>Chloroflexota</taxon>
        <taxon>Anaerolineae</taxon>
        <taxon>Anaerolineales</taxon>
        <taxon>Anaerolineaceae</taxon>
        <taxon>Candidatus Brevifilum</taxon>
    </lineage>
</organism>
<evidence type="ECO:0000256" key="2">
    <source>
        <dbReference type="ARBA" id="ARBA00022723"/>
    </source>
</evidence>
<feature type="binding site" evidence="5">
    <location>
        <position position="98"/>
    </location>
    <ligand>
        <name>Fe cation</name>
        <dbReference type="ChEBI" id="CHEBI:24875"/>
    </ligand>
</feature>
<evidence type="ECO:0000256" key="4">
    <source>
        <dbReference type="ARBA" id="ARBA00022917"/>
    </source>
</evidence>
<evidence type="ECO:0000313" key="6">
    <source>
        <dbReference type="EMBL" id="SMX54875.1"/>
    </source>
</evidence>
<dbReference type="HAMAP" id="MF_00163">
    <property type="entry name" value="Pep_deformylase"/>
    <property type="match status" value="1"/>
</dbReference>
<dbReference type="PANTHER" id="PTHR10458:SF22">
    <property type="entry name" value="PEPTIDE DEFORMYLASE"/>
    <property type="match status" value="1"/>
</dbReference>
<protein>
    <recommendedName>
        <fullName evidence="5">Peptide deformylase</fullName>
        <shortName evidence="5">PDF</shortName>
        <ecNumber evidence="5">3.5.1.88</ecNumber>
    </recommendedName>
    <alternativeName>
        <fullName evidence="5">Polypeptide deformylase</fullName>
    </alternativeName>
</protein>
<dbReference type="PANTHER" id="PTHR10458">
    <property type="entry name" value="PEPTIDE DEFORMYLASE"/>
    <property type="match status" value="1"/>
</dbReference>
<evidence type="ECO:0000256" key="1">
    <source>
        <dbReference type="ARBA" id="ARBA00010759"/>
    </source>
</evidence>
<gene>
    <name evidence="5 6" type="primary">def</name>
    <name evidence="6" type="ORF">CFX1CAM_1810</name>
</gene>
<dbReference type="Proteomes" id="UP000195514">
    <property type="component" value="Chromosome I"/>
</dbReference>
<accession>A0A1Y6K5C2</accession>
<dbReference type="PRINTS" id="PR01576">
    <property type="entry name" value="PDEFORMYLASE"/>
</dbReference>
<dbReference type="KEGG" id="abat:CFX1CAM_1810"/>
<sequence length="168" mass="18965">MMAIRKIYPYQEAVLRQKAQPVEVFDEDLQILIDDMIETMREAPGVGLAAPQIGVSKQLIVVEFGNEDDETIPEQLFVVANPEIVQQSEEQVLGIEGCLSVPGFAGEVARSQVVTVRGQNRQGKNMKIRAQGWLARIFQHEIDHLNGVLYTDRAEKIWQSDQDEMETI</sequence>
<dbReference type="PIRSF" id="PIRSF004749">
    <property type="entry name" value="Pep_def"/>
    <property type="match status" value="1"/>
</dbReference>
<keyword evidence="7" id="KW-1185">Reference proteome</keyword>
<feature type="binding site" evidence="5">
    <location>
        <position position="144"/>
    </location>
    <ligand>
        <name>Fe cation</name>
        <dbReference type="ChEBI" id="CHEBI:24875"/>
    </ligand>
</feature>
<dbReference type="SUPFAM" id="SSF56420">
    <property type="entry name" value="Peptide deformylase"/>
    <property type="match status" value="1"/>
</dbReference>
<keyword evidence="2 5" id="KW-0479">Metal-binding</keyword>
<evidence type="ECO:0000313" key="7">
    <source>
        <dbReference type="Proteomes" id="UP000195514"/>
    </source>
</evidence>
<dbReference type="EMBL" id="LT859958">
    <property type="protein sequence ID" value="SMX54875.1"/>
    <property type="molecule type" value="Genomic_DNA"/>
</dbReference>
<dbReference type="NCBIfam" id="TIGR00079">
    <property type="entry name" value="pept_deformyl"/>
    <property type="match status" value="1"/>
</dbReference>
<comment type="catalytic activity">
    <reaction evidence="5">
        <text>N-terminal N-formyl-L-methionyl-[peptide] + H2O = N-terminal L-methionyl-[peptide] + formate</text>
        <dbReference type="Rhea" id="RHEA:24420"/>
        <dbReference type="Rhea" id="RHEA-COMP:10639"/>
        <dbReference type="Rhea" id="RHEA-COMP:10640"/>
        <dbReference type="ChEBI" id="CHEBI:15377"/>
        <dbReference type="ChEBI" id="CHEBI:15740"/>
        <dbReference type="ChEBI" id="CHEBI:49298"/>
        <dbReference type="ChEBI" id="CHEBI:64731"/>
        <dbReference type="EC" id="3.5.1.88"/>
    </reaction>
</comment>
<dbReference type="AlphaFoldDB" id="A0A1Y6K5C2"/>
<comment type="cofactor">
    <cofactor evidence="5">
        <name>Fe(2+)</name>
        <dbReference type="ChEBI" id="CHEBI:29033"/>
    </cofactor>
    <text evidence="5">Binds 1 Fe(2+) ion.</text>
</comment>
<dbReference type="InterPro" id="IPR023635">
    <property type="entry name" value="Peptide_deformylase"/>
</dbReference>
<evidence type="ECO:0000256" key="3">
    <source>
        <dbReference type="ARBA" id="ARBA00022801"/>
    </source>
</evidence>
<dbReference type="Pfam" id="PF01327">
    <property type="entry name" value="Pep_deformylase"/>
    <property type="match status" value="1"/>
</dbReference>
<keyword evidence="3 5" id="KW-0378">Hydrolase</keyword>